<evidence type="ECO:0000259" key="3">
    <source>
        <dbReference type="Pfam" id="PF05699"/>
    </source>
</evidence>
<gene>
    <name evidence="4" type="ORF">AVEN_173335_1</name>
</gene>
<evidence type="ECO:0000313" key="4">
    <source>
        <dbReference type="EMBL" id="GBO44976.1"/>
    </source>
</evidence>
<reference evidence="4 5" key="1">
    <citation type="journal article" date="2019" name="Sci. Rep.">
        <title>Orb-weaving spider Araneus ventricosus genome elucidates the spidroin gene catalogue.</title>
        <authorList>
            <person name="Kono N."/>
            <person name="Nakamura H."/>
            <person name="Ohtoshi R."/>
            <person name="Moran D.A.P."/>
            <person name="Shinohara A."/>
            <person name="Yoshida Y."/>
            <person name="Fujiwara M."/>
            <person name="Mori M."/>
            <person name="Tomita M."/>
            <person name="Arakawa K."/>
        </authorList>
    </citation>
    <scope>NUCLEOTIDE SEQUENCE [LARGE SCALE GENOMIC DNA]</scope>
</reference>
<sequence>MSTIRTDIITRESAENIKDLEKGIKNQWRWEWLEKKVDGIYLRESIRKLKAGGMAYCLTCQRELMYASRGSVALVDHVKAEKHRRVLKIQKTNFALPGAGDCQQDISNAQYGLHPMFKAVTAGVQSLHTPVADRLRFGVAKTFEEKVVADLGNSFFSFNIDESTSSNHNRIVTLLVNYVTSDLKIVTKHLSSFSLHVVNSDSLFKAIENVVDKNGLKWDKLMSVLLDSCNVMRGRKSGLEKKLRDKCPQLLDIDGDTCHHAHNAAKAFCKPFHMYVEKLATDIHNDFKWSPDLRAILSNICDVLNIKYTVPECFITFRWLSAYDVAQDICRLLDALILVYFPFLRPIEKNTYLHVIVRILRNHNLNASSKDYIRELQSVLSAKILTEAGKERKERIGKKLIINHTKTRLYLGFYVSVLPMLKEYIKLFESAEPLIHRLHTKQKELFTFLGFFIKPEVLHKLKNSSKKIKCLDVSKTNYHLSAPTMFIGEMAKQVIALAPKSQISVVDEFRKLATEAYVCCAKSLQTKMPLCNPFLIAVAAIDPLVRNKGDTLLHLKSIPAHVKNVIRDEDIEEYEKEIHMYVNDPTIKYSKEEKIVEWWRQVEVSGKYRLLCKVAFSLLTCFHGPKVESSFSMMNNIITPGTSSMNVSTFSAIQTIKYELLSQNETAVNLFNKAEFLSEPVDKELCKNLRQSAKLHKEEQKKNLALKEEKERKLQLQKEKVLTKKAAKKVFGDAAKHQRLQHLKKHLHSRDKALRKSSISNAAESELIIPVASPKENPIDTSETSSEKDEKRVLEEVNNEMQPKF</sequence>
<dbReference type="Pfam" id="PF05699">
    <property type="entry name" value="Dimer_Tnp_hAT"/>
    <property type="match status" value="1"/>
</dbReference>
<dbReference type="PANTHER" id="PTHR37162">
    <property type="entry name" value="HAT FAMILY DIMERISATION DOMAINCONTAINING PROTEIN-RELATED"/>
    <property type="match status" value="1"/>
</dbReference>
<feature type="coiled-coil region" evidence="1">
    <location>
        <begin position="690"/>
        <end position="726"/>
    </location>
</feature>
<organism evidence="4 5">
    <name type="scientific">Araneus ventricosus</name>
    <name type="common">Orbweaver spider</name>
    <name type="synonym">Epeira ventricosa</name>
    <dbReference type="NCBI Taxonomy" id="182803"/>
    <lineage>
        <taxon>Eukaryota</taxon>
        <taxon>Metazoa</taxon>
        <taxon>Ecdysozoa</taxon>
        <taxon>Arthropoda</taxon>
        <taxon>Chelicerata</taxon>
        <taxon>Arachnida</taxon>
        <taxon>Araneae</taxon>
        <taxon>Araneomorphae</taxon>
        <taxon>Entelegynae</taxon>
        <taxon>Araneoidea</taxon>
        <taxon>Araneidae</taxon>
        <taxon>Araneus</taxon>
    </lineage>
</organism>
<dbReference type="GO" id="GO:0046983">
    <property type="term" value="F:protein dimerization activity"/>
    <property type="evidence" value="ECO:0007669"/>
    <property type="project" value="InterPro"/>
</dbReference>
<feature type="region of interest" description="Disordered" evidence="2">
    <location>
        <begin position="765"/>
        <end position="805"/>
    </location>
</feature>
<proteinExistence type="predicted"/>
<evidence type="ECO:0000256" key="1">
    <source>
        <dbReference type="SAM" id="Coils"/>
    </source>
</evidence>
<dbReference type="Proteomes" id="UP000499080">
    <property type="component" value="Unassembled WGS sequence"/>
</dbReference>
<dbReference type="SUPFAM" id="SSF53098">
    <property type="entry name" value="Ribonuclease H-like"/>
    <property type="match status" value="1"/>
</dbReference>
<accession>A0A4Y2X735</accession>
<dbReference type="InterPro" id="IPR012337">
    <property type="entry name" value="RNaseH-like_sf"/>
</dbReference>
<dbReference type="PANTHER" id="PTHR37162:SF1">
    <property type="entry name" value="BED-TYPE DOMAIN-CONTAINING PROTEIN"/>
    <property type="match status" value="1"/>
</dbReference>
<keyword evidence="5" id="KW-1185">Reference proteome</keyword>
<dbReference type="AlphaFoldDB" id="A0A4Y2X735"/>
<dbReference type="OrthoDB" id="6131287at2759"/>
<dbReference type="InterPro" id="IPR008906">
    <property type="entry name" value="HATC_C_dom"/>
</dbReference>
<dbReference type="EMBL" id="BGPR01071924">
    <property type="protein sequence ID" value="GBO44976.1"/>
    <property type="molecule type" value="Genomic_DNA"/>
</dbReference>
<keyword evidence="1" id="KW-0175">Coiled coil</keyword>
<feature type="compositionally biased region" description="Basic and acidic residues" evidence="2">
    <location>
        <begin position="785"/>
        <end position="795"/>
    </location>
</feature>
<name>A0A4Y2X735_ARAVE</name>
<comment type="caution">
    <text evidence="4">The sequence shown here is derived from an EMBL/GenBank/DDBJ whole genome shotgun (WGS) entry which is preliminary data.</text>
</comment>
<evidence type="ECO:0000313" key="5">
    <source>
        <dbReference type="Proteomes" id="UP000499080"/>
    </source>
</evidence>
<evidence type="ECO:0000256" key="2">
    <source>
        <dbReference type="SAM" id="MobiDB-lite"/>
    </source>
</evidence>
<feature type="domain" description="HAT C-terminal dimerisation" evidence="3">
    <location>
        <begin position="577"/>
        <end position="659"/>
    </location>
</feature>
<protein>
    <recommendedName>
        <fullName evidence="3">HAT C-terminal dimerisation domain-containing protein</fullName>
    </recommendedName>
</protein>